<evidence type="ECO:0000256" key="1">
    <source>
        <dbReference type="SAM" id="MobiDB-lite"/>
    </source>
</evidence>
<organism evidence="2 3">
    <name type="scientific">Hymenobacter lapidarius</name>
    <dbReference type="NCBI Taxonomy" id="1908237"/>
    <lineage>
        <taxon>Bacteria</taxon>
        <taxon>Pseudomonadati</taxon>
        <taxon>Bacteroidota</taxon>
        <taxon>Cytophagia</taxon>
        <taxon>Cytophagales</taxon>
        <taxon>Hymenobacteraceae</taxon>
        <taxon>Hymenobacter</taxon>
    </lineage>
</organism>
<protein>
    <submittedName>
        <fullName evidence="2">Uncharacterized protein</fullName>
    </submittedName>
</protein>
<dbReference type="AlphaFoldDB" id="A0A1G1STS1"/>
<gene>
    <name evidence="2" type="ORF">BEN47_05150</name>
</gene>
<evidence type="ECO:0000313" key="3">
    <source>
        <dbReference type="Proteomes" id="UP000176294"/>
    </source>
</evidence>
<proteinExistence type="predicted"/>
<feature type="region of interest" description="Disordered" evidence="1">
    <location>
        <begin position="366"/>
        <end position="399"/>
    </location>
</feature>
<comment type="caution">
    <text evidence="2">The sequence shown here is derived from an EMBL/GenBank/DDBJ whole genome shotgun (WGS) entry which is preliminary data.</text>
</comment>
<keyword evidence="3" id="KW-1185">Reference proteome</keyword>
<feature type="compositionally biased region" description="Polar residues" evidence="1">
    <location>
        <begin position="373"/>
        <end position="383"/>
    </location>
</feature>
<evidence type="ECO:0000313" key="2">
    <source>
        <dbReference type="EMBL" id="OGX82009.1"/>
    </source>
</evidence>
<dbReference type="Proteomes" id="UP000176294">
    <property type="component" value="Unassembled WGS sequence"/>
</dbReference>
<name>A0A1G1STS1_9BACT</name>
<sequence>MNQQLLDALEQIVARIPVLDATRQYWFIRTNGGAFFQDFLDSGSVGIGYNLVTYAQIKRALVQRDKTEGGILGAIINRYPEFDKNKLGRVLGLFTRFYTDMQEGDVVVMPSAGSNEYAFGIVTGDEAFEVDTTTTDDKTIYRKRRRVEWVARKPSRSLDSNLYEAFRAPQAMSTLNPHASYLDREMHSIYTKDGQTHVRLDITTPDGIDGRDYFAMGGALFALCEQFCEDANIDAACGEIDVRQNIQSPGVLEFIGKNRMVTTFLASTLTVALFGGHVKADALKIDIGTEGIFPIMLEAYKEHNRQENMRAVLARTLGAMEAKQGLDMLRIVAGQAPVEPRATEQVSETMPVAAVDTSVTGAISAAGKRAATASLSQSPTGGSSPAADNGPERPAPTRQ</sequence>
<dbReference type="EMBL" id="MDZB01000153">
    <property type="protein sequence ID" value="OGX82009.1"/>
    <property type="molecule type" value="Genomic_DNA"/>
</dbReference>
<reference evidence="2 3" key="1">
    <citation type="submission" date="2016-08" db="EMBL/GenBank/DDBJ databases">
        <title>Hymenobacter coccineus sp. nov., Hymenobacter lapidarius sp. nov. and Hymenobacter glacialis sp. nov., isolated from Antarctic soil.</title>
        <authorList>
            <person name="Sedlacek I."/>
            <person name="Kralova S."/>
            <person name="Kyrova K."/>
            <person name="Maslanova I."/>
            <person name="Stankova E."/>
            <person name="Vrbovska V."/>
            <person name="Nemec M."/>
            <person name="Bartak M."/>
            <person name="Svec P."/>
            <person name="Busse H.-J."/>
            <person name="Pantucek R."/>
        </authorList>
    </citation>
    <scope>NUCLEOTIDE SEQUENCE [LARGE SCALE GENOMIC DNA]</scope>
    <source>
        <strain evidence="2 3">CCM 8643</strain>
    </source>
</reference>
<dbReference type="STRING" id="1908237.BEN47_05150"/>
<accession>A0A1G1STS1</accession>
<dbReference type="RefSeq" id="WP_070730388.1">
    <property type="nucleotide sequence ID" value="NZ_MDZB01000153.1"/>
</dbReference>
<dbReference type="OrthoDB" id="2328079at2"/>